<evidence type="ECO:0000259" key="14">
    <source>
        <dbReference type="PROSITE" id="PS51194"/>
    </source>
</evidence>
<dbReference type="PROSITE" id="PS51196">
    <property type="entry name" value="SECA_MOTOR_DEAD"/>
    <property type="match status" value="1"/>
</dbReference>
<dbReference type="Proteomes" id="UP001524478">
    <property type="component" value="Unassembled WGS sequence"/>
</dbReference>
<evidence type="ECO:0000256" key="1">
    <source>
        <dbReference type="ARBA" id="ARBA00004170"/>
    </source>
</evidence>
<comment type="subunit">
    <text evidence="12">Monomer and homodimer. Part of the essential Sec protein translocation apparatus which comprises SecA, SecYEG and auxiliary proteins SecDF. Other proteins may also be involved.</text>
</comment>
<dbReference type="InterPro" id="IPR014018">
    <property type="entry name" value="SecA_motor_DEAD"/>
</dbReference>
<dbReference type="InterPro" id="IPR020937">
    <property type="entry name" value="SecA_CS"/>
</dbReference>
<evidence type="ECO:0000256" key="12">
    <source>
        <dbReference type="HAMAP-Rule" id="MF_01382"/>
    </source>
</evidence>
<sequence length="771" mass="87536">MKKTLWLKNELVLPYAEFVKQVKDFCWRNTSDQELKEQLRFCSLQAVSLGTAKLYSILKEIVFRCMGITLFDSQLAAAYSMQCGRIAELPTGEGKTLAAVLAAIFFALQGKSVHILVFNDYLAKRDCISNQSIFNFCGLSSSYIDQTTKSPERKKAYGCNIVYLSAKEAGFDFLRDFLCTKKEDLLFPGFQVAIVDEADSILIDESRIPLVLAGDAPKSQTHAVHIHNAVSTLSQKDISIEKSKNQVWLTDLGIAHVEQFLHLENLYSEENANILGMVSAALEARLLLKKDKDYIVKDNAIQVIDESTGRVAVNRKFPDLLHHAVEVKEQITGESCTMVYNSMTLQSFLLQYKILCGMTGTIYSSAKELKSMYGLEADVIPPHIPCIRIDHEDEIFNNKKGKIKAIVSEIQRAYEKGQPVLLGTQSVEESEEYSELLTAQNIPHSIINARNDEREAEIISRAGEPYRITVSTNMAGRGVDIKLGGKDEERKDFVRTVGGLYVLSTGINRSIRIDNQLRGRAGRQGDPGESKFFISMEDSLLTTYFSDNELIEIQNNVNIYNKKRLSKLVRRVQKREEGKDAEARYMLERYAYILEQQRNLIASYRTEILLEELELTTFQEQEPDIYQKYVETAGKRGVKCAENQLTLYYINQHWADFLMTMENVRNGIHLMIIGGKSPLDEYHRISIAAFDEMIEDIKKDVISSMKKYKITSDGIDMEEAGLSGATTTWTYMIDESNSQFRRIPQLMKTVSNTINGTVFTLQQIFSKFKKK</sequence>
<evidence type="ECO:0000313" key="16">
    <source>
        <dbReference type="EMBL" id="MCQ4923326.1"/>
    </source>
</evidence>
<feature type="domain" description="Helicase C-terminal" evidence="14">
    <location>
        <begin position="402"/>
        <end position="576"/>
    </location>
</feature>
<keyword evidence="6 12" id="KW-0547">Nucleotide-binding</keyword>
<dbReference type="CDD" id="cd17928">
    <property type="entry name" value="DEXDc_SecA"/>
    <property type="match status" value="1"/>
</dbReference>
<dbReference type="InterPro" id="IPR011116">
    <property type="entry name" value="SecA_Wing/Scaffold"/>
</dbReference>
<comment type="caution">
    <text evidence="16">The sequence shown here is derived from an EMBL/GenBank/DDBJ whole genome shotgun (WGS) entry which is preliminary data.</text>
</comment>
<protein>
    <recommendedName>
        <fullName evidence="12">Protein translocase subunit SecA</fullName>
        <ecNumber evidence="12">7.4.2.8</ecNumber>
    </recommendedName>
</protein>
<reference evidence="16 17" key="1">
    <citation type="submission" date="2022-06" db="EMBL/GenBank/DDBJ databases">
        <title>Isolation of gut microbiota from human fecal samples.</title>
        <authorList>
            <person name="Pamer E.G."/>
            <person name="Barat B."/>
            <person name="Waligurski E."/>
            <person name="Medina S."/>
            <person name="Paddock L."/>
            <person name="Mostad J."/>
        </authorList>
    </citation>
    <scope>NUCLEOTIDE SEQUENCE [LARGE SCALE GENOMIC DNA]</scope>
    <source>
        <strain evidence="16 17">DFI.7.95</strain>
    </source>
</reference>
<dbReference type="InterPro" id="IPR000185">
    <property type="entry name" value="SecA"/>
</dbReference>
<proteinExistence type="inferred from homology"/>
<name>A0ABT1SA32_9FIRM</name>
<keyword evidence="11 12" id="KW-0472">Membrane</keyword>
<comment type="similarity">
    <text evidence="2 12">Belongs to the SecA family.</text>
</comment>
<feature type="binding site" evidence="12">
    <location>
        <position position="480"/>
    </location>
    <ligand>
        <name>ATP</name>
        <dbReference type="ChEBI" id="CHEBI:30616"/>
    </ligand>
</feature>
<dbReference type="HAMAP" id="MF_01382">
    <property type="entry name" value="SecA"/>
    <property type="match status" value="1"/>
</dbReference>
<evidence type="ECO:0000256" key="7">
    <source>
        <dbReference type="ARBA" id="ARBA00022840"/>
    </source>
</evidence>
<dbReference type="SUPFAM" id="SSF81767">
    <property type="entry name" value="Pre-protein crosslinking domain of SecA"/>
    <property type="match status" value="1"/>
</dbReference>
<dbReference type="PANTHER" id="PTHR30612:SF0">
    <property type="entry name" value="CHLOROPLAST PROTEIN-TRANSPORTING ATPASE"/>
    <property type="match status" value="1"/>
</dbReference>
<keyword evidence="7 12" id="KW-0067">ATP-binding</keyword>
<dbReference type="Pfam" id="PF07517">
    <property type="entry name" value="SecA_DEAD"/>
    <property type="match status" value="1"/>
</dbReference>
<evidence type="ECO:0000256" key="5">
    <source>
        <dbReference type="ARBA" id="ARBA00022490"/>
    </source>
</evidence>
<evidence type="ECO:0000256" key="9">
    <source>
        <dbReference type="ARBA" id="ARBA00022967"/>
    </source>
</evidence>
<keyword evidence="9 12" id="KW-1278">Translocase</keyword>
<evidence type="ECO:0000256" key="4">
    <source>
        <dbReference type="ARBA" id="ARBA00022475"/>
    </source>
</evidence>
<dbReference type="Gene3D" id="1.10.3060.10">
    <property type="entry name" value="Helical scaffold and wing domains of SecA"/>
    <property type="match status" value="1"/>
</dbReference>
<dbReference type="PANTHER" id="PTHR30612">
    <property type="entry name" value="SECA INNER MEMBRANE COMPONENT OF SEC PROTEIN SECRETION SYSTEM"/>
    <property type="match status" value="1"/>
</dbReference>
<dbReference type="InterPro" id="IPR011130">
    <property type="entry name" value="SecA_preprotein_X-link_dom"/>
</dbReference>
<feature type="domain" description="SecA family profile" evidence="15">
    <location>
        <begin position="1"/>
        <end position="566"/>
    </location>
</feature>
<evidence type="ECO:0000256" key="11">
    <source>
        <dbReference type="ARBA" id="ARBA00023136"/>
    </source>
</evidence>
<keyword evidence="4 12" id="KW-1003">Cell membrane</keyword>
<dbReference type="SMART" id="SM00957">
    <property type="entry name" value="SecA_DEAD"/>
    <property type="match status" value="1"/>
</dbReference>
<evidence type="ECO:0000256" key="6">
    <source>
        <dbReference type="ARBA" id="ARBA00022741"/>
    </source>
</evidence>
<evidence type="ECO:0000256" key="3">
    <source>
        <dbReference type="ARBA" id="ARBA00022448"/>
    </source>
</evidence>
<keyword evidence="8 12" id="KW-0653">Protein transport</keyword>
<dbReference type="SMART" id="SM00490">
    <property type="entry name" value="HELICc"/>
    <property type="match status" value="1"/>
</dbReference>
<dbReference type="InterPro" id="IPR036266">
    <property type="entry name" value="SecA_Wing/Scaffold_sf"/>
</dbReference>
<dbReference type="SUPFAM" id="SSF52540">
    <property type="entry name" value="P-loop containing nucleoside triphosphate hydrolases"/>
    <property type="match status" value="2"/>
</dbReference>
<dbReference type="CDD" id="cd18803">
    <property type="entry name" value="SF2_C_secA"/>
    <property type="match status" value="1"/>
</dbReference>
<dbReference type="PROSITE" id="PS51192">
    <property type="entry name" value="HELICASE_ATP_BIND_1"/>
    <property type="match status" value="1"/>
</dbReference>
<evidence type="ECO:0000256" key="2">
    <source>
        <dbReference type="ARBA" id="ARBA00007650"/>
    </source>
</evidence>
<comment type="catalytic activity">
    <reaction evidence="12">
        <text>ATP + H2O + cellular proteinSide 1 = ADP + phosphate + cellular proteinSide 2.</text>
        <dbReference type="EC" id="7.4.2.8"/>
    </reaction>
</comment>
<feature type="binding site" evidence="12">
    <location>
        <position position="74"/>
    </location>
    <ligand>
        <name>ATP</name>
        <dbReference type="ChEBI" id="CHEBI:30616"/>
    </ligand>
</feature>
<feature type="domain" description="Helicase ATP-binding" evidence="13">
    <location>
        <begin position="76"/>
        <end position="236"/>
    </location>
</feature>
<dbReference type="Pfam" id="PF01043">
    <property type="entry name" value="SecA_PP_bind"/>
    <property type="match status" value="1"/>
</dbReference>
<keyword evidence="17" id="KW-1185">Reference proteome</keyword>
<dbReference type="InterPro" id="IPR011115">
    <property type="entry name" value="SecA_DEAD"/>
</dbReference>
<dbReference type="Pfam" id="PF07516">
    <property type="entry name" value="SecA_SW"/>
    <property type="match status" value="1"/>
</dbReference>
<accession>A0ABT1SA32</accession>
<dbReference type="InterPro" id="IPR044722">
    <property type="entry name" value="SecA_SF2_C"/>
</dbReference>
<evidence type="ECO:0000256" key="8">
    <source>
        <dbReference type="ARBA" id="ARBA00022927"/>
    </source>
</evidence>
<keyword evidence="3 12" id="KW-0813">Transport</keyword>
<keyword evidence="5 12" id="KW-0963">Cytoplasm</keyword>
<dbReference type="PRINTS" id="PR00906">
    <property type="entry name" value="SECA"/>
</dbReference>
<comment type="subcellular location">
    <subcellularLocation>
        <location evidence="12">Cell membrane</location>
        <topology evidence="12">Peripheral membrane protein</topology>
        <orientation evidence="12">Cytoplasmic side</orientation>
    </subcellularLocation>
    <subcellularLocation>
        <location evidence="12">Cytoplasm</location>
    </subcellularLocation>
    <subcellularLocation>
        <location evidence="1">Membrane</location>
        <topology evidence="1">Peripheral membrane protein</topology>
    </subcellularLocation>
    <text evidence="12">Distribution is 50-50.</text>
</comment>
<dbReference type="EC" id="7.4.2.8" evidence="12"/>
<gene>
    <name evidence="12" type="primary">secA</name>
    <name evidence="16" type="ORF">NE686_09535</name>
</gene>
<dbReference type="PROSITE" id="PS01312">
    <property type="entry name" value="SECA"/>
    <property type="match status" value="1"/>
</dbReference>
<dbReference type="EMBL" id="JANGAC010000006">
    <property type="protein sequence ID" value="MCQ4923326.1"/>
    <property type="molecule type" value="Genomic_DNA"/>
</dbReference>
<dbReference type="SUPFAM" id="SSF81886">
    <property type="entry name" value="Helical scaffold and wing domains of SecA"/>
    <property type="match status" value="1"/>
</dbReference>
<evidence type="ECO:0000259" key="13">
    <source>
        <dbReference type="PROSITE" id="PS51192"/>
    </source>
</evidence>
<keyword evidence="10 12" id="KW-0811">Translocation</keyword>
<dbReference type="PROSITE" id="PS51194">
    <property type="entry name" value="HELICASE_CTER"/>
    <property type="match status" value="1"/>
</dbReference>
<dbReference type="Gene3D" id="3.90.1440.10">
    <property type="entry name" value="SecA, preprotein cross-linking domain"/>
    <property type="match status" value="1"/>
</dbReference>
<dbReference type="SMART" id="SM00958">
    <property type="entry name" value="SecA_PP_bind"/>
    <property type="match status" value="1"/>
</dbReference>
<dbReference type="RefSeq" id="WP_256311327.1">
    <property type="nucleotide sequence ID" value="NZ_JANGAC010000006.1"/>
</dbReference>
<evidence type="ECO:0000313" key="17">
    <source>
        <dbReference type="Proteomes" id="UP001524478"/>
    </source>
</evidence>
<dbReference type="Gene3D" id="3.40.50.300">
    <property type="entry name" value="P-loop containing nucleotide triphosphate hydrolases"/>
    <property type="match status" value="3"/>
</dbReference>
<dbReference type="InterPro" id="IPR027417">
    <property type="entry name" value="P-loop_NTPase"/>
</dbReference>
<dbReference type="InterPro" id="IPR001650">
    <property type="entry name" value="Helicase_C-like"/>
</dbReference>
<comment type="function">
    <text evidence="12">Part of the Sec protein translocase complex. Interacts with the SecYEG preprotein conducting channel. Has a central role in coupling the hydrolysis of ATP to the transfer of proteins into and across the cell membrane, serving as an ATP-driven molecular motor driving the stepwise translocation of polypeptide chains across the membrane.</text>
</comment>
<evidence type="ECO:0000256" key="10">
    <source>
        <dbReference type="ARBA" id="ARBA00023010"/>
    </source>
</evidence>
<organism evidence="16 17">
    <name type="scientific">Tissierella carlieri</name>
    <dbReference type="NCBI Taxonomy" id="689904"/>
    <lineage>
        <taxon>Bacteria</taxon>
        <taxon>Bacillati</taxon>
        <taxon>Bacillota</taxon>
        <taxon>Tissierellia</taxon>
        <taxon>Tissierellales</taxon>
        <taxon>Tissierellaceae</taxon>
        <taxon>Tissierella</taxon>
    </lineage>
</organism>
<dbReference type="Pfam" id="PF21090">
    <property type="entry name" value="P-loop_SecA"/>
    <property type="match status" value="1"/>
</dbReference>
<feature type="binding site" evidence="12">
    <location>
        <begin position="92"/>
        <end position="96"/>
    </location>
    <ligand>
        <name>ATP</name>
        <dbReference type="ChEBI" id="CHEBI:30616"/>
    </ligand>
</feature>
<dbReference type="InterPro" id="IPR036670">
    <property type="entry name" value="SecA_X-link_sf"/>
</dbReference>
<dbReference type="InterPro" id="IPR014001">
    <property type="entry name" value="Helicase_ATP-bd"/>
</dbReference>
<evidence type="ECO:0000259" key="15">
    <source>
        <dbReference type="PROSITE" id="PS51196"/>
    </source>
</evidence>